<dbReference type="Gene3D" id="2.60.120.200">
    <property type="match status" value="1"/>
</dbReference>
<evidence type="ECO:0000256" key="6">
    <source>
        <dbReference type="ARBA" id="ARBA00023136"/>
    </source>
</evidence>
<feature type="compositionally biased region" description="Polar residues" evidence="9">
    <location>
        <begin position="1"/>
        <end position="11"/>
    </location>
</feature>
<keyword evidence="4" id="KW-0735">Signal-anchor</keyword>
<sequence length="599" mass="66126">MATINRKFTAQSGKSTYSTSSSLRSDFEQRSAGLDLSRVGSMGSMKGSIAEKYSLDASPRTWGTPLDPRTPEPDDDLHNPSSARDKSNDGGTTFFTVRGFVNLGCLSIMAVGLLMLLCAVPFRRKLCLTDCPPVVPVNLASPTRHMAMIEKLSGRISTPHSSDEEDPDEPRGFNLGGINSTGQIPDMVGNYGLIDKDTPKSAYSKKSLETGDEMILVFSDEFNVEGRSFYPGDDPYWEAVDLWYWGTKDLEWYDPSQVTTRDGALQITLEQMDPADNHNLTYKSGMLQSWNKFCFTGGFIEASVRLPGNSKDGGLWPALWTLGNLGRAGYGATLEGLWPYSYDSPPAALNDGDPYNKGLLSFLPGQRLSACTCPGESHPGPMRKDGSYVGRAAPEIDVLEAIVEFGEGRVSQSSQWAPYNAGYRWLNTSDNYRIYDDDVTHLNPYAGGVFQQALEGGCFATYGFEYAPGCLRRCLHYLGEQRKAGLDPLRERSGYRSAAEIGPRPISQEPMYIITNLGISNGFGTVSEDLIFPATMSIDWIRVYQPANKVKITCDPEDFPTAAYIEAYPEAYSNAELMFWVKDYKQPWPKNKLTSPGCK</sequence>
<dbReference type="InterPro" id="IPR005629">
    <property type="entry name" value="Skn1/Kre6/Sbg1"/>
</dbReference>
<evidence type="ECO:0000256" key="5">
    <source>
        <dbReference type="ARBA" id="ARBA00022989"/>
    </source>
</evidence>
<evidence type="ECO:0000259" key="11">
    <source>
        <dbReference type="PROSITE" id="PS51762"/>
    </source>
</evidence>
<gene>
    <name evidence="12" type="ORF">FA13DRAFT_1805918</name>
</gene>
<evidence type="ECO:0000256" key="1">
    <source>
        <dbReference type="ARBA" id="ARBA00004606"/>
    </source>
</evidence>
<feature type="region of interest" description="Disordered" evidence="9">
    <location>
        <begin position="154"/>
        <end position="181"/>
    </location>
</feature>
<feature type="domain" description="GH16" evidence="11">
    <location>
        <begin position="193"/>
        <end position="549"/>
    </location>
</feature>
<accession>A0A4Y7RVA4</accession>
<dbReference type="OrthoDB" id="412647at2759"/>
<feature type="compositionally biased region" description="Basic and acidic residues" evidence="9">
    <location>
        <begin position="69"/>
        <end position="88"/>
    </location>
</feature>
<dbReference type="GO" id="GO:0006078">
    <property type="term" value="P:(1-&gt;6)-beta-D-glucan biosynthetic process"/>
    <property type="evidence" value="ECO:0007669"/>
    <property type="project" value="TreeGrafter"/>
</dbReference>
<dbReference type="GO" id="GO:0005789">
    <property type="term" value="C:endoplasmic reticulum membrane"/>
    <property type="evidence" value="ECO:0007669"/>
    <property type="project" value="TreeGrafter"/>
</dbReference>
<keyword evidence="12" id="KW-0430">Lectin</keyword>
<evidence type="ECO:0000256" key="4">
    <source>
        <dbReference type="ARBA" id="ARBA00022968"/>
    </source>
</evidence>
<evidence type="ECO:0000313" key="12">
    <source>
        <dbReference type="EMBL" id="TEB12680.1"/>
    </source>
</evidence>
<keyword evidence="7" id="KW-0325">Glycoprotein</keyword>
<dbReference type="PANTHER" id="PTHR31361">
    <property type="entry name" value="BETA-GLUCAN SYNTHESIS-ASSOCIATED PROTEIN KRE6-RELATED"/>
    <property type="match status" value="1"/>
</dbReference>
<dbReference type="PROSITE" id="PS51762">
    <property type="entry name" value="GH16_2"/>
    <property type="match status" value="1"/>
</dbReference>
<keyword evidence="6 10" id="KW-0472">Membrane</keyword>
<keyword evidence="3 10" id="KW-0812">Transmembrane</keyword>
<comment type="caution">
    <text evidence="12">The sequence shown here is derived from an EMBL/GenBank/DDBJ whole genome shotgun (WGS) entry which is preliminary data.</text>
</comment>
<keyword evidence="5 10" id="KW-1133">Transmembrane helix</keyword>
<keyword evidence="13" id="KW-1185">Reference proteome</keyword>
<dbReference type="PANTHER" id="PTHR31361:SF1">
    <property type="entry name" value="BETA-GLUCAN SYNTHESIS-ASSOCIATED PROTEIN KRE6-RELATED"/>
    <property type="match status" value="1"/>
</dbReference>
<dbReference type="STRING" id="71717.A0A4Y7RVA4"/>
<evidence type="ECO:0000256" key="9">
    <source>
        <dbReference type="SAM" id="MobiDB-lite"/>
    </source>
</evidence>
<evidence type="ECO:0000256" key="10">
    <source>
        <dbReference type="SAM" id="Phobius"/>
    </source>
</evidence>
<feature type="region of interest" description="Disordered" evidence="9">
    <location>
        <begin position="1"/>
        <end position="28"/>
    </location>
</feature>
<protein>
    <submittedName>
        <fullName evidence="12">Concanavalin A-like lectin/glucanase</fullName>
    </submittedName>
</protein>
<dbReference type="Proteomes" id="UP000298030">
    <property type="component" value="Unassembled WGS sequence"/>
</dbReference>
<evidence type="ECO:0000256" key="2">
    <source>
        <dbReference type="ARBA" id="ARBA00010962"/>
    </source>
</evidence>
<dbReference type="AlphaFoldDB" id="A0A4Y7RVA4"/>
<name>A0A4Y7RVA4_COPMI</name>
<comment type="similarity">
    <text evidence="2">Belongs to the SKN1/KRE6 family.</text>
</comment>
<feature type="transmembrane region" description="Helical" evidence="10">
    <location>
        <begin position="100"/>
        <end position="122"/>
    </location>
</feature>
<dbReference type="Pfam" id="PF03935">
    <property type="entry name" value="SKN1_KRE6_Sbg1"/>
    <property type="match status" value="1"/>
</dbReference>
<dbReference type="EMBL" id="QPFP01000429">
    <property type="protein sequence ID" value="TEB12680.1"/>
    <property type="molecule type" value="Genomic_DNA"/>
</dbReference>
<feature type="region of interest" description="Disordered" evidence="9">
    <location>
        <begin position="59"/>
        <end position="89"/>
    </location>
</feature>
<dbReference type="SUPFAM" id="SSF49899">
    <property type="entry name" value="Concanavalin A-like lectins/glucanases"/>
    <property type="match status" value="1"/>
</dbReference>
<evidence type="ECO:0000256" key="7">
    <source>
        <dbReference type="ARBA" id="ARBA00023180"/>
    </source>
</evidence>
<keyword evidence="8" id="KW-0961">Cell wall biogenesis/degradation</keyword>
<feature type="compositionally biased region" description="Low complexity" evidence="9">
    <location>
        <begin position="12"/>
        <end position="24"/>
    </location>
</feature>
<dbReference type="GO" id="GO:0030246">
    <property type="term" value="F:carbohydrate binding"/>
    <property type="evidence" value="ECO:0007669"/>
    <property type="project" value="UniProtKB-KW"/>
</dbReference>
<reference evidence="12 13" key="1">
    <citation type="journal article" date="2019" name="Nat. Ecol. Evol.">
        <title>Megaphylogeny resolves global patterns of mushroom evolution.</title>
        <authorList>
            <person name="Varga T."/>
            <person name="Krizsan K."/>
            <person name="Foldi C."/>
            <person name="Dima B."/>
            <person name="Sanchez-Garcia M."/>
            <person name="Sanchez-Ramirez S."/>
            <person name="Szollosi G.J."/>
            <person name="Szarkandi J.G."/>
            <person name="Papp V."/>
            <person name="Albert L."/>
            <person name="Andreopoulos W."/>
            <person name="Angelini C."/>
            <person name="Antonin V."/>
            <person name="Barry K.W."/>
            <person name="Bougher N.L."/>
            <person name="Buchanan P."/>
            <person name="Buyck B."/>
            <person name="Bense V."/>
            <person name="Catcheside P."/>
            <person name="Chovatia M."/>
            <person name="Cooper J."/>
            <person name="Damon W."/>
            <person name="Desjardin D."/>
            <person name="Finy P."/>
            <person name="Geml J."/>
            <person name="Haridas S."/>
            <person name="Hughes K."/>
            <person name="Justo A."/>
            <person name="Karasinski D."/>
            <person name="Kautmanova I."/>
            <person name="Kiss B."/>
            <person name="Kocsube S."/>
            <person name="Kotiranta H."/>
            <person name="LaButti K.M."/>
            <person name="Lechner B.E."/>
            <person name="Liimatainen K."/>
            <person name="Lipzen A."/>
            <person name="Lukacs Z."/>
            <person name="Mihaltcheva S."/>
            <person name="Morgado L.N."/>
            <person name="Niskanen T."/>
            <person name="Noordeloos M.E."/>
            <person name="Ohm R.A."/>
            <person name="Ortiz-Santana B."/>
            <person name="Ovrebo C."/>
            <person name="Racz N."/>
            <person name="Riley R."/>
            <person name="Savchenko A."/>
            <person name="Shiryaev A."/>
            <person name="Soop K."/>
            <person name="Spirin V."/>
            <person name="Szebenyi C."/>
            <person name="Tomsovsky M."/>
            <person name="Tulloss R.E."/>
            <person name="Uehling J."/>
            <person name="Grigoriev I.V."/>
            <person name="Vagvolgyi C."/>
            <person name="Papp T."/>
            <person name="Martin F.M."/>
            <person name="Miettinen O."/>
            <person name="Hibbett D.S."/>
            <person name="Nagy L.G."/>
        </authorList>
    </citation>
    <scope>NUCLEOTIDE SEQUENCE [LARGE SCALE GENOMIC DNA]</scope>
    <source>
        <strain evidence="12 13">FP101781</strain>
    </source>
</reference>
<dbReference type="InterPro" id="IPR013320">
    <property type="entry name" value="ConA-like_dom_sf"/>
</dbReference>
<evidence type="ECO:0000313" key="13">
    <source>
        <dbReference type="Proteomes" id="UP000298030"/>
    </source>
</evidence>
<comment type="subcellular location">
    <subcellularLocation>
        <location evidence="1">Membrane</location>
        <topology evidence="1">Single-pass type II membrane protein</topology>
    </subcellularLocation>
</comment>
<dbReference type="GO" id="GO:0015926">
    <property type="term" value="F:glucosidase activity"/>
    <property type="evidence" value="ECO:0007669"/>
    <property type="project" value="TreeGrafter"/>
</dbReference>
<dbReference type="GO" id="GO:0031505">
    <property type="term" value="P:fungal-type cell wall organization"/>
    <property type="evidence" value="ECO:0007669"/>
    <property type="project" value="TreeGrafter"/>
</dbReference>
<evidence type="ECO:0000256" key="3">
    <source>
        <dbReference type="ARBA" id="ARBA00022692"/>
    </source>
</evidence>
<organism evidence="12 13">
    <name type="scientific">Coprinellus micaceus</name>
    <name type="common">Glistening ink-cap mushroom</name>
    <name type="synonym">Coprinus micaceus</name>
    <dbReference type="NCBI Taxonomy" id="71717"/>
    <lineage>
        <taxon>Eukaryota</taxon>
        <taxon>Fungi</taxon>
        <taxon>Dikarya</taxon>
        <taxon>Basidiomycota</taxon>
        <taxon>Agaricomycotina</taxon>
        <taxon>Agaricomycetes</taxon>
        <taxon>Agaricomycetidae</taxon>
        <taxon>Agaricales</taxon>
        <taxon>Agaricineae</taxon>
        <taxon>Psathyrellaceae</taxon>
        <taxon>Coprinellus</taxon>
    </lineage>
</organism>
<evidence type="ECO:0000256" key="8">
    <source>
        <dbReference type="ARBA" id="ARBA00023316"/>
    </source>
</evidence>
<proteinExistence type="inferred from homology"/>
<dbReference type="InterPro" id="IPR000757">
    <property type="entry name" value="Beta-glucanase-like"/>
</dbReference>
<dbReference type="GO" id="GO:0005886">
    <property type="term" value="C:plasma membrane"/>
    <property type="evidence" value="ECO:0007669"/>
    <property type="project" value="TreeGrafter"/>
</dbReference>